<sequence>VQRLPRCHVNKCRRCSVRSANNGNIVSNLGSYTHTDTLAGVESQGVIGTIDFAQNTFYREFSDKIELDVDAENLPDMQGSGTVRDLREASMLSSSLKSVLEIYSSVSTRQEQMSMIDRLLVAWAGTSKMSTFDERVEGLGGGTYKVKFSYSWEKPDTGFIASDNGGSNTSREALIYSIFRPCNALEALIYLGATAGF</sequence>
<evidence type="ECO:0000313" key="1">
    <source>
        <dbReference type="EMBL" id="KPW62730.1"/>
    </source>
</evidence>
<reference evidence="1 2" key="1">
    <citation type="submission" date="2015-09" db="EMBL/GenBank/DDBJ databases">
        <title>Genome announcement of multiple Pseudomonas syringae strains.</title>
        <authorList>
            <person name="Thakur S."/>
            <person name="Wang P.W."/>
            <person name="Gong Y."/>
            <person name="Weir B.S."/>
            <person name="Guttman D.S."/>
        </authorList>
    </citation>
    <scope>NUCLEOTIDE SEQUENCE [LARGE SCALE GENOMIC DNA]</scope>
    <source>
        <strain evidence="1 2">ICMP2823</strain>
    </source>
</reference>
<proteinExistence type="predicted"/>
<name>A0A0P9M5B4_PSECA</name>
<feature type="non-terminal residue" evidence="1">
    <location>
        <position position="1"/>
    </location>
</feature>
<gene>
    <name evidence="1" type="ORF">ALO81_04052</name>
</gene>
<organism evidence="1 2">
    <name type="scientific">Pseudomonas cannabina</name>
    <dbReference type="NCBI Taxonomy" id="86840"/>
    <lineage>
        <taxon>Bacteria</taxon>
        <taxon>Pseudomonadati</taxon>
        <taxon>Pseudomonadota</taxon>
        <taxon>Gammaproteobacteria</taxon>
        <taxon>Pseudomonadales</taxon>
        <taxon>Pseudomonadaceae</taxon>
        <taxon>Pseudomonas</taxon>
    </lineage>
</organism>
<dbReference type="Proteomes" id="UP000050564">
    <property type="component" value="Unassembled WGS sequence"/>
</dbReference>
<dbReference type="AlphaFoldDB" id="A0A0P9M5B4"/>
<comment type="caution">
    <text evidence="1">The sequence shown here is derived from an EMBL/GenBank/DDBJ whole genome shotgun (WGS) entry which is preliminary data.</text>
</comment>
<dbReference type="PATRIC" id="fig|86840.3.peg.5863"/>
<dbReference type="EMBL" id="LJPX01000669">
    <property type="protein sequence ID" value="KPW62730.1"/>
    <property type="molecule type" value="Genomic_DNA"/>
</dbReference>
<protein>
    <submittedName>
        <fullName evidence="1">Uncharacterized protein</fullName>
    </submittedName>
</protein>
<evidence type="ECO:0000313" key="2">
    <source>
        <dbReference type="Proteomes" id="UP000050564"/>
    </source>
</evidence>
<accession>A0A0P9M5B4</accession>